<gene>
    <name evidence="2" type="ORF">HIM_05709</name>
</gene>
<dbReference type="Proteomes" id="UP000054481">
    <property type="component" value="Unassembled WGS sequence"/>
</dbReference>
<organism evidence="2 3">
    <name type="scientific">Hirsutella minnesotensis 3608</name>
    <dbReference type="NCBI Taxonomy" id="1043627"/>
    <lineage>
        <taxon>Eukaryota</taxon>
        <taxon>Fungi</taxon>
        <taxon>Dikarya</taxon>
        <taxon>Ascomycota</taxon>
        <taxon>Pezizomycotina</taxon>
        <taxon>Sordariomycetes</taxon>
        <taxon>Hypocreomycetidae</taxon>
        <taxon>Hypocreales</taxon>
        <taxon>Ophiocordycipitaceae</taxon>
        <taxon>Hirsutella</taxon>
    </lineage>
</organism>
<feature type="region of interest" description="Disordered" evidence="1">
    <location>
        <begin position="326"/>
        <end position="351"/>
    </location>
</feature>
<sequence length="1050" mass="117214">MDQGTTFRVIKRIPKERYLANHVASAEAPDQPDIEVGQLGVIPHLLANYDENGNLVSNLYVKLVWVDEDGIQVGPRGLPYKVFVPLDSIEVGVQVQEKHELISELELQEASGNIPATVLGNSPLKEYLNVFFGTLGSRANLDLLIEMGVPHTMVQCIANQSRMDELIQRLINGMAYCEALELFKNGMPTVESLWNGLVTVNAYTMPSRFKRAVGNFIYVVCYHDPTSIGKTVGFYIGRTNRLSVRLGNHRLKLASDVPSLAHYSLGKKLIKKGADYKMFPLAFIPKGTSSQTDCNIMNWIELTFVCLFESFNRNMLRYWDEEHASGPRKGVAVPQAQRDLPGSDDEGELPRSAQQETYVATWSAPLAKKILQIVRTVKDSSPVLQAFKLHPDRKYKGCNWSVPLLETNGSDLVTWVRKPIYGPNGEVRMWRFDSHPRKIMKSGYLHVFAGQQHTKPTEFKLCLNLEEEFPFLQPKKSVNVIIEIMCDRVRHPCPYTDIPEVGPTDLWYEAARMGVRLEWCDDEGNWFAKYYKSGFTHALVTGRRSMKIDAATYGEVVNHIDLAWLNAIKVIGALMQWQWTTDNKLTREVLIPFNAQIRSYETDFFKQRVVVSVPPGIDVAVPLLLSTEDTLRLLAKHFPDSACGFYPWSSAFNNRAKRLACDDCQALNKSCNSRVVASVEDVEMLQCTRCAYLRRFCTWTPHIATDPSAHRLIYVSRPHYPTHSIPEPTNSWALQEDEEVETDEMMVEIDDENTDHGVEAVTEQTDSDVAQVAHETREAGQTVEPMVGIEQTVVELPDTTMRLGKASQPATGVEERLDQGAKCAPTDDKERVHVDSPTGMVVEAEGVACATVEVDMAMEPTHEMKETADATGHGPVIDDIAERDEQLCQVQQVDPVQQVQQGSDAARAEHVAEQVARDATKTVEVIDLTSDTDEETAARVVEAREPTAEAVEKAGSPANVEQMTDVAVEKFSDSTAIANKVAKSVARVEEIPDSTADSDEDMPDLVGEAEGSGANIKEIPDSYAEDDEFAFSDADNKEIPDSYEEQGMEF</sequence>
<name>A0A0F7ZUJ6_9HYPO</name>
<evidence type="ECO:0000313" key="2">
    <source>
        <dbReference type="EMBL" id="KJZ74978.1"/>
    </source>
</evidence>
<dbReference type="OrthoDB" id="4788824at2759"/>
<reference evidence="2 3" key="1">
    <citation type="journal article" date="2014" name="Genome Biol. Evol.">
        <title>Comparative genomics and transcriptomics analyses reveal divergent lifestyle features of nematode endoparasitic fungus Hirsutella minnesotensis.</title>
        <authorList>
            <person name="Lai Y."/>
            <person name="Liu K."/>
            <person name="Zhang X."/>
            <person name="Zhang X."/>
            <person name="Li K."/>
            <person name="Wang N."/>
            <person name="Shu C."/>
            <person name="Wu Y."/>
            <person name="Wang C."/>
            <person name="Bushley K.E."/>
            <person name="Xiang M."/>
            <person name="Liu X."/>
        </authorList>
    </citation>
    <scope>NUCLEOTIDE SEQUENCE [LARGE SCALE GENOMIC DNA]</scope>
    <source>
        <strain evidence="2 3">3608</strain>
    </source>
</reference>
<dbReference type="AlphaFoldDB" id="A0A0F7ZUJ6"/>
<keyword evidence="3" id="KW-1185">Reference proteome</keyword>
<feature type="compositionally biased region" description="Basic and acidic residues" evidence="1">
    <location>
        <begin position="813"/>
        <end position="834"/>
    </location>
</feature>
<protein>
    <submittedName>
        <fullName evidence="2">Uncharacterized protein</fullName>
    </submittedName>
</protein>
<feature type="compositionally biased region" description="Acidic residues" evidence="1">
    <location>
        <begin position="1041"/>
        <end position="1050"/>
    </location>
</feature>
<proteinExistence type="predicted"/>
<feature type="region of interest" description="Disordered" evidence="1">
    <location>
        <begin position="806"/>
        <end position="834"/>
    </location>
</feature>
<feature type="region of interest" description="Disordered" evidence="1">
    <location>
        <begin position="1031"/>
        <end position="1050"/>
    </location>
</feature>
<evidence type="ECO:0000313" key="3">
    <source>
        <dbReference type="Proteomes" id="UP000054481"/>
    </source>
</evidence>
<evidence type="ECO:0000256" key="1">
    <source>
        <dbReference type="SAM" id="MobiDB-lite"/>
    </source>
</evidence>
<dbReference type="EMBL" id="KQ030521">
    <property type="protein sequence ID" value="KJZ74978.1"/>
    <property type="molecule type" value="Genomic_DNA"/>
</dbReference>
<accession>A0A0F7ZUJ6</accession>
<feature type="region of interest" description="Disordered" evidence="1">
    <location>
        <begin position="988"/>
        <end position="1025"/>
    </location>
</feature>